<evidence type="ECO:0000256" key="1">
    <source>
        <dbReference type="SAM" id="MobiDB-lite"/>
    </source>
</evidence>
<feature type="compositionally biased region" description="Basic residues" evidence="1">
    <location>
        <begin position="105"/>
        <end position="119"/>
    </location>
</feature>
<proteinExistence type="predicted"/>
<feature type="region of interest" description="Disordered" evidence="1">
    <location>
        <begin position="98"/>
        <end position="119"/>
    </location>
</feature>
<reference evidence="2 3" key="1">
    <citation type="submission" date="2020-11" db="EMBL/GenBank/DDBJ databases">
        <authorList>
            <person name="Kim M.K."/>
        </authorList>
    </citation>
    <scope>NUCLEOTIDE SEQUENCE [LARGE SCALE GENOMIC DNA]</scope>
    <source>
        <strain evidence="2 3">BT662</strain>
    </source>
</reference>
<dbReference type="Proteomes" id="UP000618931">
    <property type="component" value="Unassembled WGS sequence"/>
</dbReference>
<protein>
    <submittedName>
        <fullName evidence="2">Uncharacterized protein</fullName>
    </submittedName>
</protein>
<organism evidence="2 3">
    <name type="scientific">Hymenobacter ruricola</name>
    <dbReference type="NCBI Taxonomy" id="2791023"/>
    <lineage>
        <taxon>Bacteria</taxon>
        <taxon>Pseudomonadati</taxon>
        <taxon>Bacteroidota</taxon>
        <taxon>Cytophagia</taxon>
        <taxon>Cytophagales</taxon>
        <taxon>Hymenobacteraceae</taxon>
        <taxon>Hymenobacter</taxon>
    </lineage>
</organism>
<dbReference type="RefSeq" id="WP_196292380.1">
    <property type="nucleotide sequence ID" value="NZ_JADQDM010000002.1"/>
</dbReference>
<dbReference type="EMBL" id="JADQDM010000002">
    <property type="protein sequence ID" value="MBF9220959.1"/>
    <property type="molecule type" value="Genomic_DNA"/>
</dbReference>
<name>A0ABS0I1Y3_9BACT</name>
<gene>
    <name evidence="2" type="ORF">I2H31_07585</name>
</gene>
<evidence type="ECO:0000313" key="2">
    <source>
        <dbReference type="EMBL" id="MBF9220959.1"/>
    </source>
</evidence>
<evidence type="ECO:0000313" key="3">
    <source>
        <dbReference type="Proteomes" id="UP000618931"/>
    </source>
</evidence>
<comment type="caution">
    <text evidence="2">The sequence shown here is derived from an EMBL/GenBank/DDBJ whole genome shotgun (WGS) entry which is preliminary data.</text>
</comment>
<sequence length="119" mass="12668">MAYKARESAPIAKAQARVNGLAAIDPKLDLGETISVAEGTASIAAAAKTLSDYNKALKTADDLLNQLNAQEKALGTWSARALNGVKFKYGDDSSQYEMAGGVRKSERKKPVRKAKPKTS</sequence>
<keyword evidence="3" id="KW-1185">Reference proteome</keyword>
<accession>A0ABS0I1Y3</accession>